<evidence type="ECO:0000313" key="1">
    <source>
        <dbReference type="EMBL" id="EQB52696.1"/>
    </source>
</evidence>
<evidence type="ECO:0000313" key="2">
    <source>
        <dbReference type="Proteomes" id="UP000015530"/>
    </source>
</evidence>
<organism evidence="1 2">
    <name type="scientific">Colletotrichum gloeosporioides (strain Cg-14)</name>
    <name type="common">Anthracnose fungus</name>
    <name type="synonym">Glomerella cingulata</name>
    <dbReference type="NCBI Taxonomy" id="1237896"/>
    <lineage>
        <taxon>Eukaryota</taxon>
        <taxon>Fungi</taxon>
        <taxon>Dikarya</taxon>
        <taxon>Ascomycota</taxon>
        <taxon>Pezizomycotina</taxon>
        <taxon>Sordariomycetes</taxon>
        <taxon>Hypocreomycetidae</taxon>
        <taxon>Glomerellales</taxon>
        <taxon>Glomerellaceae</taxon>
        <taxon>Colletotrichum</taxon>
        <taxon>Colletotrichum gloeosporioides species complex</taxon>
    </lineage>
</organism>
<accession>T0LLW4</accession>
<dbReference type="EMBL" id="AMYD01001542">
    <property type="protein sequence ID" value="EQB52696.1"/>
    <property type="molecule type" value="Genomic_DNA"/>
</dbReference>
<protein>
    <submittedName>
        <fullName evidence="1">Uncharacterized protein</fullName>
    </submittedName>
</protein>
<name>T0LLW4_COLGC</name>
<sequence length="36" mass="4251">MEKVICLHIDWLLRLAVRSVQASSRNDRQRLTDNGR</sequence>
<gene>
    <name evidence="1" type="ORF">CGLO_07678</name>
</gene>
<proteinExistence type="predicted"/>
<reference evidence="2" key="1">
    <citation type="journal article" date="2013" name="Mol. Plant Microbe Interact.">
        <title>Global aspects of pacC regulation of pathogenicity genes in Colletotrichum gloeosporioides as revealed by transcriptome analysis.</title>
        <authorList>
            <person name="Alkan N."/>
            <person name="Meng X."/>
            <person name="Friedlander G."/>
            <person name="Reuveni E."/>
            <person name="Sukno S."/>
            <person name="Sherman A."/>
            <person name="Thon M."/>
            <person name="Fluhr R."/>
            <person name="Prusky D."/>
        </authorList>
    </citation>
    <scope>NUCLEOTIDE SEQUENCE [LARGE SCALE GENOMIC DNA]</scope>
    <source>
        <strain evidence="2">Cg-14</strain>
    </source>
</reference>
<dbReference type="AlphaFoldDB" id="T0LLW4"/>
<dbReference type="Proteomes" id="UP000015530">
    <property type="component" value="Unassembled WGS sequence"/>
</dbReference>
<comment type="caution">
    <text evidence="1">The sequence shown here is derived from an EMBL/GenBank/DDBJ whole genome shotgun (WGS) entry which is preliminary data.</text>
</comment>
<dbReference type="HOGENOM" id="CLU_3359623_0_0_1"/>